<organism evidence="2 3">
    <name type="scientific">Botryobasidium botryosum (strain FD-172 SS1)</name>
    <dbReference type="NCBI Taxonomy" id="930990"/>
    <lineage>
        <taxon>Eukaryota</taxon>
        <taxon>Fungi</taxon>
        <taxon>Dikarya</taxon>
        <taxon>Basidiomycota</taxon>
        <taxon>Agaricomycotina</taxon>
        <taxon>Agaricomycetes</taxon>
        <taxon>Cantharellales</taxon>
        <taxon>Botryobasidiaceae</taxon>
        <taxon>Botryobasidium</taxon>
    </lineage>
</organism>
<protein>
    <submittedName>
        <fullName evidence="2">Uncharacterized protein</fullName>
    </submittedName>
</protein>
<dbReference type="OrthoDB" id="2795309at2759"/>
<name>A0A067MMU9_BOTB1</name>
<dbReference type="HOGENOM" id="CLU_380802_0_0_1"/>
<sequence>MLTPLLPDQWDILAKHGPAVLEHHMGKKFSVLTHGPTKDVVLHGWGATHDALPNVGNVCAKVTTALGLDPYDIVVDKSRWLVGKNTNPNRPPLLLLAISTNEAVEKLLYQNPHWIEGKKIAFKVFSSDPTIPNQCARCWKVGHPTWRCGVKTPVCGLCSDGHATTSHRCHQPLCNIVGDKCPHFTMQCPNCQDAHEAWDRKCVERQIQKAANPPKKRAQTPAPQTAAVDSPLRKAADLIRSIPKDRLGHPSRDISKYKDLELVKKFRLWALFNELPLIVTSPTGDVSCGQPAGQKKKPTPPKESPPKETSVTTITPEATVTTQIQPAASYAAAASKGARTPKFNPSPKIPSAYRKKVRDPLTHGEVLFAPESPFGRDDNNGTIDGQNGLNLINGSLKDLTPTCSVKGLRWTSRGNLMLTPQLPDQWDILAKHGPAVLEHHMGKKFSVLTHGPTKDVVLHGWGASHDALPNIGNVCAKVTTALGLDPYDIVVDKSRWLVGKNTNPNRPPLLLLAISTDEAAEKLLYQNPHWIEGKKIAFKVFSSDPTIPNQCARCWKVGHPTWRCGVKTPVCGLCSDGHATTSHRCHQPLCNIVGDKCPHFTMQCPNCQDAHKAWDRKCVERQIQKAANPPKKRAQTPAPQTAAVDSPLRKAADLIRSIPKDRLGYPSRDILRYKDLELVKKFRLWALFNELPLIVTSPTGEVSWSPPPGATAKTLFLPPIGPVPNGA</sequence>
<evidence type="ECO:0000313" key="3">
    <source>
        <dbReference type="Proteomes" id="UP000027195"/>
    </source>
</evidence>
<accession>A0A067MMU9</accession>
<feature type="region of interest" description="Disordered" evidence="1">
    <location>
        <begin position="209"/>
        <end position="231"/>
    </location>
</feature>
<dbReference type="Proteomes" id="UP000027195">
    <property type="component" value="Unassembled WGS sequence"/>
</dbReference>
<reference evidence="3" key="1">
    <citation type="journal article" date="2014" name="Proc. Natl. Acad. Sci. U.S.A.">
        <title>Extensive sampling of basidiomycete genomes demonstrates inadequacy of the white-rot/brown-rot paradigm for wood decay fungi.</title>
        <authorList>
            <person name="Riley R."/>
            <person name="Salamov A.A."/>
            <person name="Brown D.W."/>
            <person name="Nagy L.G."/>
            <person name="Floudas D."/>
            <person name="Held B.W."/>
            <person name="Levasseur A."/>
            <person name="Lombard V."/>
            <person name="Morin E."/>
            <person name="Otillar R."/>
            <person name="Lindquist E.A."/>
            <person name="Sun H."/>
            <person name="LaButti K.M."/>
            <person name="Schmutz J."/>
            <person name="Jabbour D."/>
            <person name="Luo H."/>
            <person name="Baker S.E."/>
            <person name="Pisabarro A.G."/>
            <person name="Walton J.D."/>
            <person name="Blanchette R.A."/>
            <person name="Henrissat B."/>
            <person name="Martin F."/>
            <person name="Cullen D."/>
            <person name="Hibbett D.S."/>
            <person name="Grigoriev I.V."/>
        </authorList>
    </citation>
    <scope>NUCLEOTIDE SEQUENCE [LARGE SCALE GENOMIC DNA]</scope>
    <source>
        <strain evidence="3">FD-172 SS1</strain>
    </source>
</reference>
<dbReference type="InParanoid" id="A0A067MMU9"/>
<dbReference type="EMBL" id="KL198047">
    <property type="protein sequence ID" value="KDQ12886.1"/>
    <property type="molecule type" value="Genomic_DNA"/>
</dbReference>
<dbReference type="AlphaFoldDB" id="A0A067MMU9"/>
<proteinExistence type="predicted"/>
<evidence type="ECO:0000256" key="1">
    <source>
        <dbReference type="SAM" id="MobiDB-lite"/>
    </source>
</evidence>
<gene>
    <name evidence="2" type="ORF">BOTBODRAFT_176029</name>
</gene>
<keyword evidence="3" id="KW-1185">Reference proteome</keyword>
<feature type="compositionally biased region" description="Low complexity" evidence="1">
    <location>
        <begin position="307"/>
        <end position="335"/>
    </location>
</feature>
<feature type="region of interest" description="Disordered" evidence="1">
    <location>
        <begin position="282"/>
        <end position="352"/>
    </location>
</feature>
<feature type="region of interest" description="Disordered" evidence="1">
    <location>
        <begin position="626"/>
        <end position="646"/>
    </location>
</feature>
<evidence type="ECO:0000313" key="2">
    <source>
        <dbReference type="EMBL" id="KDQ12886.1"/>
    </source>
</evidence>